<dbReference type="RefSeq" id="WP_091990238.1">
    <property type="nucleotide sequence ID" value="NZ_FOYV01000001.1"/>
</dbReference>
<dbReference type="EMBL" id="FOYV01000001">
    <property type="protein sequence ID" value="SFR50466.1"/>
    <property type="molecule type" value="Genomic_DNA"/>
</dbReference>
<proteinExistence type="predicted"/>
<dbReference type="AlphaFoldDB" id="A0A1I6H7D8"/>
<reference evidence="2" key="1">
    <citation type="submission" date="2016-10" db="EMBL/GenBank/DDBJ databases">
        <authorList>
            <person name="Varghese N."/>
            <person name="Submissions S."/>
        </authorList>
    </citation>
    <scope>NUCLEOTIDE SEQUENCE [LARGE SCALE GENOMIC DNA]</scope>
    <source>
        <strain evidence="2">CGMCC 1.6294</strain>
    </source>
</reference>
<gene>
    <name evidence="1" type="ORF">SAMN04488073_2466</name>
</gene>
<evidence type="ECO:0000313" key="2">
    <source>
        <dbReference type="Proteomes" id="UP000199290"/>
    </source>
</evidence>
<name>A0A1I6H7D8_9GAMM</name>
<dbReference type="STRING" id="375760.SAMN04488073_2466"/>
<organism evidence="1 2">
    <name type="scientific">Marinobacter gudaonensis</name>
    <dbReference type="NCBI Taxonomy" id="375760"/>
    <lineage>
        <taxon>Bacteria</taxon>
        <taxon>Pseudomonadati</taxon>
        <taxon>Pseudomonadota</taxon>
        <taxon>Gammaproteobacteria</taxon>
        <taxon>Pseudomonadales</taxon>
        <taxon>Marinobacteraceae</taxon>
        <taxon>Marinobacter</taxon>
    </lineage>
</organism>
<protein>
    <submittedName>
        <fullName evidence="1">Uncharacterized protein</fullName>
    </submittedName>
</protein>
<keyword evidence="2" id="KW-1185">Reference proteome</keyword>
<accession>A0A1I6H7D8</accession>
<dbReference type="OrthoDB" id="6075581at2"/>
<evidence type="ECO:0000313" key="1">
    <source>
        <dbReference type="EMBL" id="SFR50466.1"/>
    </source>
</evidence>
<sequence length="184" mass="19976">MTPQPGHTGRMRRVLFGLVSLSVAGLVEGHGAPTVDGAPPDIIEARITHQPDLPGFRAMILEGPRPGILMHYQGSETLTVLGTDGEPFLRFTGTSVMANPESPGWQSLPNRPALKSVREAGDRRGKDWVAMSRSGSFGWLDPRLYPSHRSFNSTEGPLNWSITLRTASGDIETIAGELTRRPLP</sequence>
<dbReference type="Proteomes" id="UP000199290">
    <property type="component" value="Unassembled WGS sequence"/>
</dbReference>